<keyword evidence="3" id="KW-0645">Protease</keyword>
<dbReference type="Pfam" id="PF00768">
    <property type="entry name" value="Peptidase_S11"/>
    <property type="match status" value="1"/>
</dbReference>
<dbReference type="AlphaFoldDB" id="A0A3F3HH58"/>
<dbReference type="STRING" id="709323.GCA_001047135_01476"/>
<keyword evidence="1" id="KW-0812">Transmembrane</keyword>
<feature type="transmembrane region" description="Helical" evidence="1">
    <location>
        <begin position="21"/>
        <end position="44"/>
    </location>
</feature>
<keyword evidence="3" id="KW-0121">Carboxypeptidase</keyword>
<gene>
    <name evidence="3" type="ORF">FTRO_0120150</name>
</gene>
<reference evidence="3" key="1">
    <citation type="journal article" date="2015" name="BMC Genomics">
        <title>Comparative genomics of Fructobacillus spp. and Leuconostoc spp. reveals niche-specific evolution of Fructobacillus spp.</title>
        <authorList>
            <person name="Endo A."/>
            <person name="Tanizawa Y."/>
            <person name="Tanaka N."/>
            <person name="Maeno S."/>
            <person name="Kumar H."/>
            <person name="Shiwa Y."/>
            <person name="Okada S."/>
            <person name="Yoshikawa H."/>
            <person name="Dicks L."/>
            <person name="Nakagawa J."/>
            <person name="Arita M."/>
        </authorList>
    </citation>
    <scope>NUCLEOTIDE SEQUENCE [LARGE SCALE GENOMIC DNA]</scope>
    <source>
        <strain evidence="3">F214-1</strain>
    </source>
</reference>
<keyword evidence="3" id="KW-0378">Hydrolase</keyword>
<feature type="domain" description="Peptidase S11 D-alanyl-D-alanine carboxypeptidase A N-terminal" evidence="2">
    <location>
        <begin position="57"/>
        <end position="320"/>
    </location>
</feature>
<dbReference type="SUPFAM" id="SSF56601">
    <property type="entry name" value="beta-lactamase/transpeptidase-like"/>
    <property type="match status" value="1"/>
</dbReference>
<dbReference type="EMBL" id="DF968089">
    <property type="protein sequence ID" value="GAP04909.1"/>
    <property type="molecule type" value="Genomic_DNA"/>
</dbReference>
<evidence type="ECO:0000256" key="1">
    <source>
        <dbReference type="SAM" id="Phobius"/>
    </source>
</evidence>
<accession>A0A3F3HH58</accession>
<name>A0A3F3HH58_9LACO</name>
<proteinExistence type="predicted"/>
<keyword evidence="1" id="KW-1133">Transmembrane helix</keyword>
<dbReference type="GO" id="GO:0006508">
    <property type="term" value="P:proteolysis"/>
    <property type="evidence" value="ECO:0007669"/>
    <property type="project" value="InterPro"/>
</dbReference>
<keyword evidence="1" id="KW-0472">Membrane</keyword>
<protein>
    <submittedName>
        <fullName evidence="3">D-alanyl-D-alanine carboxypeptidase</fullName>
    </submittedName>
</protein>
<dbReference type="PANTHER" id="PTHR21581">
    <property type="entry name" value="D-ALANYL-D-ALANINE CARBOXYPEPTIDASE"/>
    <property type="match status" value="1"/>
</dbReference>
<evidence type="ECO:0000313" key="3">
    <source>
        <dbReference type="EMBL" id="GAP04909.1"/>
    </source>
</evidence>
<dbReference type="Gene3D" id="3.40.710.10">
    <property type="entry name" value="DD-peptidase/beta-lactamase superfamily"/>
    <property type="match status" value="1"/>
</dbReference>
<sequence>MSEKPMYRLQAANRKKKRGRFWAILIAILVLVLAMVGAGLYFLVPDDVKSSIQATKDQPVSLNVDATSAVVIDLTSGQVLGEKDANKQAPIASESKMLVAYGVLKAIENNQLKWTDQVTVPASADLSAQNADAISHLNMKTGDKLSVRDLYWAMFTNSANDAALTLTAALTKPGQTAQQTLESLASDLNLKGTVWYNGAGLTNGDSYNNNEVTSASDSAANHASAMQVAEIAKKIMTMDPTLKTVTANPTITYTKNKTVKVTETSDFGQGFANIVKGLDNENGLKILGLKTGSTPEAGACFTGYVVDQQGHEFLTVVNNAADYTDTKQRFQTTIDMVNQVLAKKKAHTYTAGKQLTNHKTVGVDGESKSVDVQVATSKTYWTSPKKSLKIQSLKDLKSRPDEKSTDVVTYAKPELKATFLPGLSDTDKEIPLQVLTATDKK</sequence>
<dbReference type="GO" id="GO:0009002">
    <property type="term" value="F:serine-type D-Ala-D-Ala carboxypeptidase activity"/>
    <property type="evidence" value="ECO:0007669"/>
    <property type="project" value="InterPro"/>
</dbReference>
<dbReference type="InterPro" id="IPR001967">
    <property type="entry name" value="Peptidase_S11_N"/>
</dbReference>
<dbReference type="PANTHER" id="PTHR21581:SF11">
    <property type="entry name" value="D-ALANYL-D-ALANINE CARBOXYPEPTIDASE DACA"/>
    <property type="match status" value="1"/>
</dbReference>
<organism evidence="3">
    <name type="scientific">Fructobacillus tropaeoli</name>
    <dbReference type="NCBI Taxonomy" id="709323"/>
    <lineage>
        <taxon>Bacteria</taxon>
        <taxon>Bacillati</taxon>
        <taxon>Bacillota</taxon>
        <taxon>Bacilli</taxon>
        <taxon>Lactobacillales</taxon>
        <taxon>Lactobacillaceae</taxon>
        <taxon>Fructobacillus</taxon>
    </lineage>
</organism>
<evidence type="ECO:0000259" key="2">
    <source>
        <dbReference type="Pfam" id="PF00768"/>
    </source>
</evidence>
<dbReference type="InterPro" id="IPR012338">
    <property type="entry name" value="Beta-lactam/transpept-like"/>
</dbReference>
<dbReference type="RefSeq" id="WP_059394246.1">
    <property type="nucleotide sequence ID" value="NZ_DF968089.1"/>
</dbReference>
<dbReference type="Proteomes" id="UP000064514">
    <property type="component" value="Unassembled WGS sequence"/>
</dbReference>